<dbReference type="Proteomes" id="UP001163324">
    <property type="component" value="Chromosome 1"/>
</dbReference>
<keyword evidence="2" id="KW-1185">Reference proteome</keyword>
<evidence type="ECO:0000313" key="2">
    <source>
        <dbReference type="Proteomes" id="UP001163324"/>
    </source>
</evidence>
<protein>
    <submittedName>
        <fullName evidence="1">Uncharacterized protein</fullName>
    </submittedName>
</protein>
<evidence type="ECO:0000313" key="1">
    <source>
        <dbReference type="EMBL" id="KAI9904144.1"/>
    </source>
</evidence>
<proteinExistence type="predicted"/>
<sequence length="262" mass="29619">MVIRNITPNIATFSVPFSRFGTIKVGGRGTLVKLSGGGLAIFSPVALTEDVKAKITEMGGDIRYIVAPDIEHHIFISEWATAFPDAKIVGPEGLPEKREKQTGSDPKIGNEKFSVVFKKEGKRDIRIGDDFDADFEYEYMDGHANKEIAFFYKPDRVLIQADIIFNLPCKEQYSRVPEAEKQPGGILARTFEGVQSPGGDPKWIRRFQWYIACKDKESFTDSVKRMDQWDFVTMIPCHGETVEGTGKELYRKVFDWNLTGKH</sequence>
<dbReference type="EMBL" id="CM047940">
    <property type="protein sequence ID" value="KAI9904144.1"/>
    <property type="molecule type" value="Genomic_DNA"/>
</dbReference>
<name>A0ACC0VCX2_9HYPO</name>
<reference evidence="1" key="1">
    <citation type="submission" date="2022-10" db="EMBL/GenBank/DDBJ databases">
        <title>Complete Genome of Trichothecium roseum strain YXFP-22015, a Plant Pathogen Isolated from Citrus.</title>
        <authorList>
            <person name="Wang Y."/>
            <person name="Zhu L."/>
        </authorList>
    </citation>
    <scope>NUCLEOTIDE SEQUENCE</scope>
    <source>
        <strain evidence="1">YXFP-22015</strain>
    </source>
</reference>
<comment type="caution">
    <text evidence="1">The sequence shown here is derived from an EMBL/GenBank/DDBJ whole genome shotgun (WGS) entry which is preliminary data.</text>
</comment>
<gene>
    <name evidence="1" type="ORF">N3K66_000673</name>
</gene>
<accession>A0ACC0VCX2</accession>
<organism evidence="1 2">
    <name type="scientific">Trichothecium roseum</name>
    <dbReference type="NCBI Taxonomy" id="47278"/>
    <lineage>
        <taxon>Eukaryota</taxon>
        <taxon>Fungi</taxon>
        <taxon>Dikarya</taxon>
        <taxon>Ascomycota</taxon>
        <taxon>Pezizomycotina</taxon>
        <taxon>Sordariomycetes</taxon>
        <taxon>Hypocreomycetidae</taxon>
        <taxon>Hypocreales</taxon>
        <taxon>Hypocreales incertae sedis</taxon>
        <taxon>Trichothecium</taxon>
    </lineage>
</organism>